<reference evidence="3 4" key="1">
    <citation type="submission" date="2019-01" db="EMBL/GenBank/DDBJ databases">
        <title>Sequencing of cultivated peanut Arachis hypogaea provides insights into genome evolution and oil improvement.</title>
        <authorList>
            <person name="Chen X."/>
        </authorList>
    </citation>
    <scope>NUCLEOTIDE SEQUENCE [LARGE SCALE GENOMIC DNA]</scope>
    <source>
        <strain evidence="4">cv. Fuhuasheng</strain>
        <tissue evidence="3">Leaves</tissue>
    </source>
</reference>
<feature type="region of interest" description="Disordered" evidence="1">
    <location>
        <begin position="101"/>
        <end position="147"/>
    </location>
</feature>
<keyword evidence="4" id="KW-1185">Reference proteome</keyword>
<feature type="domain" description="DUF7792" evidence="2">
    <location>
        <begin position="161"/>
        <end position="238"/>
    </location>
</feature>
<feature type="compositionally biased region" description="Basic and acidic residues" evidence="1">
    <location>
        <begin position="135"/>
        <end position="144"/>
    </location>
</feature>
<gene>
    <name evidence="3" type="ORF">Ahy_A05g022745</name>
</gene>
<proteinExistence type="predicted"/>
<dbReference type="Pfam" id="PF25055">
    <property type="entry name" value="DUF7792"/>
    <property type="match status" value="1"/>
</dbReference>
<evidence type="ECO:0000313" key="3">
    <source>
        <dbReference type="EMBL" id="RYR57000.1"/>
    </source>
</evidence>
<evidence type="ECO:0000313" key="4">
    <source>
        <dbReference type="Proteomes" id="UP000289738"/>
    </source>
</evidence>
<evidence type="ECO:0000256" key="1">
    <source>
        <dbReference type="SAM" id="MobiDB-lite"/>
    </source>
</evidence>
<evidence type="ECO:0000259" key="2">
    <source>
        <dbReference type="Pfam" id="PF25055"/>
    </source>
</evidence>
<dbReference type="AlphaFoldDB" id="A0A445D1E8"/>
<dbReference type="Proteomes" id="UP000289738">
    <property type="component" value="Chromosome A05"/>
</dbReference>
<sequence length="253" mass="28066">MGENEAAHVAAVRSRKSRRRHHHKWCRRCGRTQPPPSQAPSPPLEVGCRAGVAGKCRCLAVAELLAAGNGAVAAGTLCCRGAAEAAASSDFAILVQMKRKRTDEGKKGKGNHVRGREEEKGGGEGKKKEKKGRRGKGEWRRRGLEPPSGIRIRRRESRLRQTQLLYDNLYSVIRVATAQPLNERRIIVEVTLNHTLALLCCCCRNGGVLRQVFSITTTGDFCKFWNLLESSNGDLHALKKKKNKRCCCDEEEE</sequence>
<feature type="compositionally biased region" description="Basic and acidic residues" evidence="1">
    <location>
        <begin position="114"/>
        <end position="127"/>
    </location>
</feature>
<protein>
    <recommendedName>
        <fullName evidence="2">DUF7792 domain-containing protein</fullName>
    </recommendedName>
</protein>
<organism evidence="3 4">
    <name type="scientific">Arachis hypogaea</name>
    <name type="common">Peanut</name>
    <dbReference type="NCBI Taxonomy" id="3818"/>
    <lineage>
        <taxon>Eukaryota</taxon>
        <taxon>Viridiplantae</taxon>
        <taxon>Streptophyta</taxon>
        <taxon>Embryophyta</taxon>
        <taxon>Tracheophyta</taxon>
        <taxon>Spermatophyta</taxon>
        <taxon>Magnoliopsida</taxon>
        <taxon>eudicotyledons</taxon>
        <taxon>Gunneridae</taxon>
        <taxon>Pentapetalae</taxon>
        <taxon>rosids</taxon>
        <taxon>fabids</taxon>
        <taxon>Fabales</taxon>
        <taxon>Fabaceae</taxon>
        <taxon>Papilionoideae</taxon>
        <taxon>50 kb inversion clade</taxon>
        <taxon>dalbergioids sensu lato</taxon>
        <taxon>Dalbergieae</taxon>
        <taxon>Pterocarpus clade</taxon>
        <taxon>Arachis</taxon>
    </lineage>
</organism>
<accession>A0A445D1E8</accession>
<comment type="caution">
    <text evidence="3">The sequence shown here is derived from an EMBL/GenBank/DDBJ whole genome shotgun (WGS) entry which is preliminary data.</text>
</comment>
<dbReference type="EMBL" id="SDMP01000005">
    <property type="protein sequence ID" value="RYR57000.1"/>
    <property type="molecule type" value="Genomic_DNA"/>
</dbReference>
<dbReference type="InterPro" id="IPR056694">
    <property type="entry name" value="DUF7792"/>
</dbReference>
<name>A0A445D1E8_ARAHY</name>